<dbReference type="PROSITE" id="PS00505">
    <property type="entry name" value="PEPCK_GTP"/>
    <property type="match status" value="1"/>
</dbReference>
<dbReference type="GO" id="GO:0046327">
    <property type="term" value="P:glycerol biosynthetic process from pyruvate"/>
    <property type="evidence" value="ECO:0007669"/>
    <property type="project" value="TreeGrafter"/>
</dbReference>
<feature type="binding site" evidence="11">
    <location>
        <position position="82"/>
    </location>
    <ligand>
        <name>substrate</name>
    </ligand>
</feature>
<comment type="subcellular location">
    <subcellularLocation>
        <location evidence="11">Cytoplasm</location>
    </subcellularLocation>
</comment>
<dbReference type="GO" id="GO:0042594">
    <property type="term" value="P:response to starvation"/>
    <property type="evidence" value="ECO:0007669"/>
    <property type="project" value="TreeGrafter"/>
</dbReference>
<keyword evidence="14" id="KW-0418">Kinase</keyword>
<dbReference type="GO" id="GO:0005829">
    <property type="term" value="C:cytosol"/>
    <property type="evidence" value="ECO:0007669"/>
    <property type="project" value="TreeGrafter"/>
</dbReference>
<dbReference type="Pfam" id="PF17297">
    <property type="entry name" value="PEPCK_N"/>
    <property type="match status" value="1"/>
</dbReference>
<evidence type="ECO:0000259" key="12">
    <source>
        <dbReference type="Pfam" id="PF00821"/>
    </source>
</evidence>
<feature type="binding site" evidence="11">
    <location>
        <position position="273"/>
    </location>
    <ligand>
        <name>substrate</name>
    </ligand>
</feature>
<comment type="cofactor">
    <cofactor evidence="11">
        <name>Mn(2+)</name>
        <dbReference type="ChEBI" id="CHEBI:29035"/>
    </cofactor>
    <text evidence="11">Binds 1 Mn(2+) ion per subunit.</text>
</comment>
<dbReference type="EMBL" id="CP063989">
    <property type="protein sequence ID" value="QPL05189.1"/>
    <property type="molecule type" value="Genomic_DNA"/>
</dbReference>
<feature type="binding site" evidence="11">
    <location>
        <position position="230"/>
    </location>
    <ligand>
        <name>Mn(2+)</name>
        <dbReference type="ChEBI" id="CHEBI:29035"/>
    </ligand>
</feature>
<dbReference type="Gene3D" id="3.90.228.20">
    <property type="match status" value="1"/>
</dbReference>
<dbReference type="Pfam" id="PF00821">
    <property type="entry name" value="PEPCK_GTP"/>
    <property type="match status" value="1"/>
</dbReference>
<dbReference type="GO" id="GO:0005525">
    <property type="term" value="F:GTP binding"/>
    <property type="evidence" value="ECO:0007669"/>
    <property type="project" value="UniProtKB-UniRule"/>
</dbReference>
<evidence type="ECO:0000313" key="14">
    <source>
        <dbReference type="EMBL" id="QPL05189.1"/>
    </source>
</evidence>
<dbReference type="InterPro" id="IPR035078">
    <property type="entry name" value="PEP_carboxykinase_GTP_N"/>
</dbReference>
<evidence type="ECO:0000256" key="7">
    <source>
        <dbReference type="ARBA" id="ARBA00022793"/>
    </source>
</evidence>
<feature type="domain" description="Phosphoenolpyruvate carboxykinase GTP-utilising N-terminal" evidence="13">
    <location>
        <begin position="26"/>
        <end position="242"/>
    </location>
</feature>
<evidence type="ECO:0000256" key="6">
    <source>
        <dbReference type="ARBA" id="ARBA00022741"/>
    </source>
</evidence>
<evidence type="ECO:0000256" key="9">
    <source>
        <dbReference type="ARBA" id="ARBA00023211"/>
    </source>
</evidence>
<dbReference type="SUPFAM" id="SSF68923">
    <property type="entry name" value="PEP carboxykinase N-terminal domain"/>
    <property type="match status" value="1"/>
</dbReference>
<feature type="active site" evidence="11">
    <location>
        <position position="275"/>
    </location>
</feature>
<feature type="binding site" evidence="11">
    <location>
        <begin position="519"/>
        <end position="522"/>
    </location>
    <ligand>
        <name>GTP</name>
        <dbReference type="ChEBI" id="CHEBI:37565"/>
    </ligand>
</feature>
<keyword evidence="6 11" id="KW-0547">Nucleotide-binding</keyword>
<evidence type="ECO:0000256" key="4">
    <source>
        <dbReference type="ARBA" id="ARBA00022432"/>
    </source>
</evidence>
<keyword evidence="5 11" id="KW-0479">Metal-binding</keyword>
<feature type="binding site" evidence="11">
    <location>
        <begin position="221"/>
        <end position="223"/>
    </location>
    <ligand>
        <name>substrate</name>
    </ligand>
</feature>
<keyword evidence="14" id="KW-0670">Pyruvate</keyword>
<proteinExistence type="inferred from homology"/>
<comment type="function">
    <text evidence="11">Catalyzes the conversion of oxaloacetate (OAA) to phosphoenolpyruvate (PEP), the rate-limiting step in the metabolic pathway that produces glucose from lactate and other precursors derived from the citric acid cycle.</text>
</comment>
<dbReference type="InterPro" id="IPR008209">
    <property type="entry name" value="PEP_carboxykinase_GTP"/>
</dbReference>
<dbReference type="AlphaFoldDB" id="A0A7T0LJZ5"/>
<evidence type="ECO:0000256" key="1">
    <source>
        <dbReference type="ARBA" id="ARBA00004742"/>
    </source>
</evidence>
<keyword evidence="4 11" id="KW-0312">Gluconeogenesis</keyword>
<dbReference type="GO" id="GO:0033993">
    <property type="term" value="P:response to lipid"/>
    <property type="evidence" value="ECO:0007669"/>
    <property type="project" value="TreeGrafter"/>
</dbReference>
<reference evidence="14 15" key="1">
    <citation type="submission" date="2020-11" db="EMBL/GenBank/DDBJ databases">
        <title>Actinomyces sp. ZJ750.</title>
        <authorList>
            <person name="Zhou J."/>
        </authorList>
    </citation>
    <scope>NUCLEOTIDE SEQUENCE [LARGE SCALE GENOMIC DNA]</scope>
    <source>
        <strain evidence="14 15">ZJ750</strain>
    </source>
</reference>
<gene>
    <name evidence="11" type="primary">pckG</name>
    <name evidence="14" type="ORF">ID810_10760</name>
</gene>
<feature type="binding site" evidence="11">
    <location>
        <position position="424"/>
    </location>
    <ligand>
        <name>GTP</name>
        <dbReference type="ChEBI" id="CHEBI:37565"/>
    </ligand>
</feature>
<accession>A0A7T0LJZ5</accession>
<dbReference type="GO" id="GO:0019543">
    <property type="term" value="P:propionate catabolic process"/>
    <property type="evidence" value="ECO:0007669"/>
    <property type="project" value="TreeGrafter"/>
</dbReference>
<feature type="binding site" evidence="11">
    <location>
        <position position="393"/>
    </location>
    <ligand>
        <name>GTP</name>
        <dbReference type="ChEBI" id="CHEBI:37565"/>
    </ligand>
</feature>
<feature type="domain" description="Phosphoenolpyruvate carboxykinase C-terminal P-loop" evidence="12">
    <location>
        <begin position="246"/>
        <end position="608"/>
    </location>
</feature>
<dbReference type="GO" id="GO:0016301">
    <property type="term" value="F:kinase activity"/>
    <property type="evidence" value="ECO:0007669"/>
    <property type="project" value="UniProtKB-KW"/>
</dbReference>
<dbReference type="EC" id="4.1.1.32" evidence="11"/>
<name>A0A7T0LJZ5_9ACTO</name>
<organism evidence="14 15">
    <name type="scientific">Actinomyces respiraculi</name>
    <dbReference type="NCBI Taxonomy" id="2744574"/>
    <lineage>
        <taxon>Bacteria</taxon>
        <taxon>Bacillati</taxon>
        <taxon>Actinomycetota</taxon>
        <taxon>Actinomycetes</taxon>
        <taxon>Actinomycetales</taxon>
        <taxon>Actinomycetaceae</taxon>
        <taxon>Actinomyces</taxon>
    </lineage>
</organism>
<keyword evidence="8 11" id="KW-0342">GTP-binding</keyword>
<sequence length="614" mass="67994">MTVTAQDVRAAAPANAPEDVIEFAIRIAELGKPEKVYFADGTDEEWDRLTSEMVESGVFTRLNPEKRPNSFLARSLPSDVARVESRTFICSEKEEDAGPTNNWYDPAEMKAILNEKFDGTYAGRTMYIIPFSMGPLGGPISQLGIEITDSPYVVVNMRIMARIGTKAMDLINEGRTWVPAVHSVGAPLAPGQEDTTWPCNEEKYITHFPETNEIWSYGSGYGGNALLGKKCYALRIASTMARRDSWMAEHMLILRLTEEKTGKQYHVTAAFPSACGKTNLAMLQPTIKGYKVETVGDDIAWMRQGEDGRLRAINPEAGFFGVAPGTSYKTNPMAMETMKANTIFTNVALTDDGDVWWEGIDAEMPEHLIDWLGNDFTPADAAEGKKAAHPNSRFTTPASQCPIICPDWEAPEGVAIDAILFGGRRASNVPLVAEQYSPAHGVFIGASVASEVTAAATDVKAGSLRHDPFAMLPFCGYNMADYWGHWLEIQEQLGENFPKVYQVNWFRKDENGKFLWPGYGDNSRVLDWIVRRASGEVEGIEGVTGIYPKREDFNLEGAGVSEEDWAKMYDIDPDAWAAEMDDTEQYFAQFGDKVPAAIREELAKFRERIAAAKA</sequence>
<dbReference type="GO" id="GO:0071333">
    <property type="term" value="P:cellular response to glucose stimulus"/>
    <property type="evidence" value="ECO:0007669"/>
    <property type="project" value="TreeGrafter"/>
</dbReference>
<comment type="pathway">
    <text evidence="1 11">Carbohydrate biosynthesis; gluconeogenesis.</text>
</comment>
<dbReference type="PANTHER" id="PTHR11561">
    <property type="entry name" value="PHOSPHOENOLPYRUVATE CARBOXYKINASE"/>
    <property type="match status" value="1"/>
</dbReference>
<dbReference type="CDD" id="cd00819">
    <property type="entry name" value="PEPCK_GTP"/>
    <property type="match status" value="1"/>
</dbReference>
<dbReference type="Gene3D" id="2.170.8.10">
    <property type="entry name" value="Phosphoenolpyruvate Carboxykinase, domain 2"/>
    <property type="match status" value="1"/>
</dbReference>
<feature type="binding site" evidence="11">
    <location>
        <position position="298"/>
    </location>
    <ligand>
        <name>Mn(2+)</name>
        <dbReference type="ChEBI" id="CHEBI:29035"/>
    </ligand>
</feature>
<keyword evidence="7 11" id="KW-0210">Decarboxylase</keyword>
<keyword evidence="15" id="KW-1185">Reference proteome</keyword>
<dbReference type="Proteomes" id="UP000594637">
    <property type="component" value="Chromosome"/>
</dbReference>
<feature type="binding site" evidence="11">
    <location>
        <position position="250"/>
    </location>
    <ligand>
        <name>Mn(2+)</name>
        <dbReference type="ChEBI" id="CHEBI:29035"/>
    </ligand>
</feature>
<evidence type="ECO:0000259" key="13">
    <source>
        <dbReference type="Pfam" id="PF17297"/>
    </source>
</evidence>
<comment type="catalytic activity">
    <reaction evidence="11">
        <text>oxaloacetate + GTP = phosphoenolpyruvate + GDP + CO2</text>
        <dbReference type="Rhea" id="RHEA:10388"/>
        <dbReference type="ChEBI" id="CHEBI:16452"/>
        <dbReference type="ChEBI" id="CHEBI:16526"/>
        <dbReference type="ChEBI" id="CHEBI:37565"/>
        <dbReference type="ChEBI" id="CHEBI:58189"/>
        <dbReference type="ChEBI" id="CHEBI:58702"/>
        <dbReference type="EC" id="4.1.1.32"/>
    </reaction>
</comment>
<evidence type="ECO:0000256" key="11">
    <source>
        <dbReference type="HAMAP-Rule" id="MF_00452"/>
    </source>
</evidence>
<dbReference type="KEGG" id="arep:ID810_10760"/>
<evidence type="ECO:0000256" key="10">
    <source>
        <dbReference type="ARBA" id="ARBA00023239"/>
    </source>
</evidence>
<dbReference type="InterPro" id="IPR008210">
    <property type="entry name" value="PEP_carboxykinase_N"/>
</dbReference>
<dbReference type="InterPro" id="IPR018091">
    <property type="entry name" value="PEP_carboxykin_GTP_CS"/>
</dbReference>
<evidence type="ECO:0000313" key="15">
    <source>
        <dbReference type="Proteomes" id="UP000594637"/>
    </source>
</evidence>
<dbReference type="NCBIfam" id="NF003253">
    <property type="entry name" value="PRK04210.1"/>
    <property type="match status" value="1"/>
</dbReference>
<comment type="similarity">
    <text evidence="2 11">Belongs to the phosphoenolpyruvate carboxykinase [GTP] family.</text>
</comment>
<dbReference type="InterPro" id="IPR035077">
    <property type="entry name" value="PEP_carboxykinase_GTP_C"/>
</dbReference>
<feature type="binding site" evidence="11">
    <location>
        <begin position="391"/>
        <end position="393"/>
    </location>
    <ligand>
        <name>substrate</name>
    </ligand>
</feature>
<feature type="binding site" evidence="11">
    <location>
        <begin position="274"/>
        <end position="279"/>
    </location>
    <ligand>
        <name>GTP</name>
        <dbReference type="ChEBI" id="CHEBI:37565"/>
    </ligand>
</feature>
<comment type="subunit">
    <text evidence="3 11">Monomer.</text>
</comment>
<dbReference type="FunFam" id="3.40.449.10:FF:000005">
    <property type="entry name" value="Phosphoenolpyruvate carboxykinase [GTP]"/>
    <property type="match status" value="1"/>
</dbReference>
<dbReference type="GO" id="GO:0030145">
    <property type="term" value="F:manganese ion binding"/>
    <property type="evidence" value="ECO:0007669"/>
    <property type="project" value="UniProtKB-UniRule"/>
</dbReference>
<dbReference type="UniPathway" id="UPA00138"/>
<evidence type="ECO:0000256" key="2">
    <source>
        <dbReference type="ARBA" id="ARBA00005796"/>
    </source>
</evidence>
<protein>
    <recommendedName>
        <fullName evidence="11">Phosphoenolpyruvate carboxykinase [GTP]</fullName>
        <shortName evidence="11">PEP carboxykinase</shortName>
        <shortName evidence="11">PEPCK</shortName>
        <ecNumber evidence="11">4.1.1.32</ecNumber>
    </recommendedName>
    <alternativeName>
        <fullName evidence="11">GTP-dependent phosphoenolpyruvate carboxykinase</fullName>
        <shortName evidence="11">GTP-PEPCK</shortName>
    </alternativeName>
</protein>
<dbReference type="Gene3D" id="3.40.449.10">
    <property type="entry name" value="Phosphoenolpyruvate Carboxykinase, domain 1"/>
    <property type="match status" value="1"/>
</dbReference>
<dbReference type="SUPFAM" id="SSF53795">
    <property type="entry name" value="PEP carboxykinase-like"/>
    <property type="match status" value="1"/>
</dbReference>
<dbReference type="PANTHER" id="PTHR11561:SF0">
    <property type="entry name" value="PHOSPHOENOLPYRUVATE CARBOXYKINASE [GTP]-RELATED"/>
    <property type="match status" value="1"/>
</dbReference>
<dbReference type="InterPro" id="IPR013035">
    <property type="entry name" value="PEP_carboxykinase_C"/>
</dbReference>
<evidence type="ECO:0000256" key="3">
    <source>
        <dbReference type="ARBA" id="ARBA00011245"/>
    </source>
</evidence>
<keyword evidence="10 11" id="KW-0456">Lyase</keyword>
<dbReference type="HAMAP" id="MF_00452">
    <property type="entry name" value="PEPCK_GTP"/>
    <property type="match status" value="1"/>
</dbReference>
<evidence type="ECO:0000256" key="5">
    <source>
        <dbReference type="ARBA" id="ARBA00022723"/>
    </source>
</evidence>
<dbReference type="GO" id="GO:0004613">
    <property type="term" value="F:phosphoenolpyruvate carboxykinase (GTP) activity"/>
    <property type="evidence" value="ECO:0007669"/>
    <property type="project" value="UniProtKB-UniRule"/>
</dbReference>
<keyword evidence="9 11" id="KW-0464">Manganese</keyword>
<evidence type="ECO:0000256" key="8">
    <source>
        <dbReference type="ARBA" id="ARBA00023134"/>
    </source>
</evidence>
<keyword evidence="11" id="KW-0963">Cytoplasm</keyword>
<dbReference type="RefSeq" id="WP_166857314.1">
    <property type="nucleotide sequence ID" value="NZ_CP063989.1"/>
</dbReference>
<dbReference type="GO" id="GO:0006107">
    <property type="term" value="P:oxaloacetate metabolic process"/>
    <property type="evidence" value="ECO:0007669"/>
    <property type="project" value="TreeGrafter"/>
</dbReference>
<dbReference type="PIRSF" id="PIRSF001348">
    <property type="entry name" value="PEP_carboxykinase_GTP"/>
    <property type="match status" value="1"/>
</dbReference>
<dbReference type="GO" id="GO:0006094">
    <property type="term" value="P:gluconeogenesis"/>
    <property type="evidence" value="ECO:0007669"/>
    <property type="project" value="UniProtKB-UniRule"/>
</dbReference>
<keyword evidence="14" id="KW-0808">Transferase</keyword>